<dbReference type="CDD" id="cd04194">
    <property type="entry name" value="GT8_A4GalT_like"/>
    <property type="match status" value="1"/>
</dbReference>
<dbReference type="SUPFAM" id="SSF53448">
    <property type="entry name" value="Nucleotide-diphospho-sugar transferases"/>
    <property type="match status" value="1"/>
</dbReference>
<dbReference type="AlphaFoldDB" id="A0A5T1SGA9"/>
<dbReference type="PANTHER" id="PTHR13778:SF47">
    <property type="entry name" value="LIPOPOLYSACCHARIDE 1,3-GALACTOSYLTRANSFERASE"/>
    <property type="match status" value="1"/>
</dbReference>
<protein>
    <recommendedName>
        <fullName evidence="4">DUF4422 domain-containing protein</fullName>
    </recommendedName>
</protein>
<name>A0A5T1SGA9_CAMJU</name>
<dbReference type="GO" id="GO:0016757">
    <property type="term" value="F:glycosyltransferase activity"/>
    <property type="evidence" value="ECO:0007669"/>
    <property type="project" value="UniProtKB-KW"/>
</dbReference>
<dbReference type="InterPro" id="IPR029044">
    <property type="entry name" value="Nucleotide-diphossugar_trans"/>
</dbReference>
<sequence>MKKPKIKILIGYHKPAVLLKDDILTPIHLGRALVTECSKDGEMAKEDFEWMCENMIGDDTGDNISYLNRYFCELTGIYWAWKNYDKLGSPDYIGFMHYRRIFDFYSDFEKLPINKKFNISELSYIDDFDKNMYLNSENIINTILVYNRVIIKAQNVNPYSHYKYATDFLKIKDYDICLDIISKKFCKYSKASKIYNNREESYFCNMFILPKEDFFEYCTFLFGVLFEGQKLINTSKYNIIEKRVFGHLAERLSGIFFTYLKNKKYQLKELDVIYIKNCELFRKITPAFKENNIPIIFSCDDNYLSYLAVLLYSIKAHSSKEYNYDICILYNCLNQGNMQKVINFIQDINISVRFINITPYIYQAKKQVYFHTVAHFKESTYYRFFIPLIFKEFQKIIYLDSDIIIQCNLSDLYSIDFDKPLAAAKCMIFSQVKQVDHRITKLKMKQPENYFQAGVMVYNIQKCLNINFTQKCLNKLQELKDPPLVDQDVLNAVFEGDIHYISLKWNCLWNVSYRIPNFKILYSKDFLKDYQEAERDPYIIHYCDYFKPWNSPHLPKADI</sequence>
<dbReference type="PANTHER" id="PTHR13778">
    <property type="entry name" value="GLYCOSYLTRANSFERASE 8 DOMAIN-CONTAINING PROTEIN"/>
    <property type="match status" value="1"/>
</dbReference>
<dbReference type="InterPro" id="IPR050748">
    <property type="entry name" value="Glycosyltrans_8_dom-fam"/>
</dbReference>
<keyword evidence="2" id="KW-0808">Transferase</keyword>
<evidence type="ECO:0000256" key="3">
    <source>
        <dbReference type="ARBA" id="ARBA00022723"/>
    </source>
</evidence>
<feature type="domain" description="DUF4422" evidence="4">
    <location>
        <begin position="7"/>
        <end position="258"/>
    </location>
</feature>
<dbReference type="Pfam" id="PF01501">
    <property type="entry name" value="Glyco_transf_8"/>
    <property type="match status" value="1"/>
</dbReference>
<dbReference type="InterPro" id="IPR002495">
    <property type="entry name" value="Glyco_trans_8"/>
</dbReference>
<evidence type="ECO:0000256" key="2">
    <source>
        <dbReference type="ARBA" id="ARBA00022679"/>
    </source>
</evidence>
<feature type="non-terminal residue" evidence="5">
    <location>
        <position position="559"/>
    </location>
</feature>
<comment type="caution">
    <text evidence="5">The sequence shown here is derived from an EMBL/GenBank/DDBJ whole genome shotgun (WGS) entry which is preliminary data.</text>
</comment>
<proteinExistence type="predicted"/>
<gene>
    <name evidence="5" type="ORF">AA929_08335</name>
</gene>
<dbReference type="GO" id="GO:0046872">
    <property type="term" value="F:metal ion binding"/>
    <property type="evidence" value="ECO:0007669"/>
    <property type="project" value="UniProtKB-KW"/>
</dbReference>
<dbReference type="InterPro" id="IPR025536">
    <property type="entry name" value="DUF4422"/>
</dbReference>
<accession>A0A5T1SGA9</accession>
<dbReference type="Gene3D" id="3.90.550.10">
    <property type="entry name" value="Spore Coat Polysaccharide Biosynthesis Protein SpsA, Chain A"/>
    <property type="match status" value="1"/>
</dbReference>
<keyword evidence="1" id="KW-0328">Glycosyltransferase</keyword>
<organism evidence="5">
    <name type="scientific">Campylobacter jejuni</name>
    <dbReference type="NCBI Taxonomy" id="197"/>
    <lineage>
        <taxon>Bacteria</taxon>
        <taxon>Pseudomonadati</taxon>
        <taxon>Campylobacterota</taxon>
        <taxon>Epsilonproteobacteria</taxon>
        <taxon>Campylobacterales</taxon>
        <taxon>Campylobacteraceae</taxon>
        <taxon>Campylobacter</taxon>
    </lineage>
</organism>
<evidence type="ECO:0000259" key="4">
    <source>
        <dbReference type="Pfam" id="PF14393"/>
    </source>
</evidence>
<dbReference type="Pfam" id="PF14393">
    <property type="entry name" value="DUF4422"/>
    <property type="match status" value="1"/>
</dbReference>
<evidence type="ECO:0000313" key="5">
    <source>
        <dbReference type="EMBL" id="EAL5338632.1"/>
    </source>
</evidence>
<evidence type="ECO:0000256" key="1">
    <source>
        <dbReference type="ARBA" id="ARBA00022676"/>
    </source>
</evidence>
<dbReference type="EMBL" id="AACOZQ010000016">
    <property type="protein sequence ID" value="EAL5338632.1"/>
    <property type="molecule type" value="Genomic_DNA"/>
</dbReference>
<keyword evidence="3" id="KW-0479">Metal-binding</keyword>
<reference evidence="5" key="1">
    <citation type="submission" date="2018-06" db="EMBL/GenBank/DDBJ databases">
        <authorList>
            <consortium name="PulseNet: The National Subtyping Network for Foodborne Disease Surveillance"/>
            <person name="Tarr C.L."/>
            <person name="Trees E."/>
            <person name="Katz L.S."/>
            <person name="Carleton-Romer H.A."/>
            <person name="Stroika S."/>
            <person name="Kucerova Z."/>
            <person name="Roache K.F."/>
            <person name="Sabol A.L."/>
            <person name="Besser J."/>
            <person name="Gerner-Smidt P."/>
        </authorList>
    </citation>
    <scope>NUCLEOTIDE SEQUENCE</scope>
    <source>
        <strain evidence="5">PNUSAC000074</strain>
    </source>
</reference>